<evidence type="ECO:0000313" key="8">
    <source>
        <dbReference type="EMBL" id="VAX05730.1"/>
    </source>
</evidence>
<evidence type="ECO:0000256" key="6">
    <source>
        <dbReference type="ARBA" id="ARBA00048202"/>
    </source>
</evidence>
<evidence type="ECO:0000256" key="4">
    <source>
        <dbReference type="ARBA" id="ARBA00022967"/>
    </source>
</evidence>
<evidence type="ECO:0000256" key="3">
    <source>
        <dbReference type="ARBA" id="ARBA00022857"/>
    </source>
</evidence>
<keyword evidence="4" id="KW-1278">Translocase</keyword>
<evidence type="ECO:0000256" key="1">
    <source>
        <dbReference type="ARBA" id="ARBA00012943"/>
    </source>
</evidence>
<dbReference type="Pfam" id="PF05222">
    <property type="entry name" value="AlaDh_PNT_N"/>
    <property type="match status" value="1"/>
</dbReference>
<dbReference type="GO" id="GO:0050661">
    <property type="term" value="F:NADP binding"/>
    <property type="evidence" value="ECO:0007669"/>
    <property type="project" value="TreeGrafter"/>
</dbReference>
<dbReference type="SMART" id="SM01003">
    <property type="entry name" value="AlaDh_PNT_N"/>
    <property type="match status" value="1"/>
</dbReference>
<sequence>MKLAIPKERRPHERRVAATPDTVKKLISLGLDVIVEKNAGLMSSIPDSDYVSAGAKIAADAAGVYKEADIIFKVQRPLHAAEGDIDEMALIKPGAILIAILSPLSDGATVDAYAKGNITSFAMEFMPRITRAQSMDVLSSQSNLAGYRAVIDAAYEFSRAYPMMMTAAGTVAPAKILVMGTGVAGLQA</sequence>
<dbReference type="InterPro" id="IPR007886">
    <property type="entry name" value="AlaDH/PNT_N"/>
</dbReference>
<protein>
    <recommendedName>
        <fullName evidence="1">proton-translocating NAD(P)(+) transhydrogenase</fullName>
        <ecNumber evidence="1">7.1.1.1</ecNumber>
    </recommendedName>
</protein>
<evidence type="ECO:0000256" key="2">
    <source>
        <dbReference type="ARBA" id="ARBA00022741"/>
    </source>
</evidence>
<evidence type="ECO:0000259" key="7">
    <source>
        <dbReference type="SMART" id="SM01003"/>
    </source>
</evidence>
<dbReference type="PANTHER" id="PTHR10160">
    <property type="entry name" value="NAD(P) TRANSHYDROGENASE"/>
    <property type="match status" value="1"/>
</dbReference>
<dbReference type="EC" id="7.1.1.1" evidence="1"/>
<dbReference type="AlphaFoldDB" id="A0A3B1B639"/>
<dbReference type="PANTHER" id="PTHR10160:SF19">
    <property type="entry name" value="PROTON-TRANSLOCATING NAD(P)(+) TRANSHYDROGENASE"/>
    <property type="match status" value="1"/>
</dbReference>
<reference evidence="8" key="1">
    <citation type="submission" date="2018-06" db="EMBL/GenBank/DDBJ databases">
        <authorList>
            <person name="Zhirakovskaya E."/>
        </authorList>
    </citation>
    <scope>NUCLEOTIDE SEQUENCE</scope>
</reference>
<dbReference type="EMBL" id="UOFW01000144">
    <property type="protein sequence ID" value="VAX05730.1"/>
    <property type="molecule type" value="Genomic_DNA"/>
</dbReference>
<dbReference type="GO" id="GO:0008750">
    <property type="term" value="F:proton-translocating NAD(P)+ transhydrogenase activity"/>
    <property type="evidence" value="ECO:0007669"/>
    <property type="project" value="UniProtKB-EC"/>
</dbReference>
<evidence type="ECO:0000256" key="5">
    <source>
        <dbReference type="ARBA" id="ARBA00023027"/>
    </source>
</evidence>
<organism evidence="8">
    <name type="scientific">hydrothermal vent metagenome</name>
    <dbReference type="NCBI Taxonomy" id="652676"/>
    <lineage>
        <taxon>unclassified sequences</taxon>
        <taxon>metagenomes</taxon>
        <taxon>ecological metagenomes</taxon>
    </lineage>
</organism>
<feature type="domain" description="Alanine dehydrogenase/pyridine nucleotide transhydrogenase N-terminal" evidence="7">
    <location>
        <begin position="4"/>
        <end position="145"/>
    </location>
</feature>
<proteinExistence type="predicted"/>
<dbReference type="InterPro" id="IPR007698">
    <property type="entry name" value="AlaDH/PNT_NAD(H)-bd"/>
</dbReference>
<accession>A0A3B1B639</accession>
<dbReference type="Gene3D" id="3.40.50.720">
    <property type="entry name" value="NAD(P)-binding Rossmann-like Domain"/>
    <property type="match status" value="2"/>
</dbReference>
<keyword evidence="8" id="KW-0560">Oxidoreductase</keyword>
<dbReference type="GO" id="GO:0005886">
    <property type="term" value="C:plasma membrane"/>
    <property type="evidence" value="ECO:0007669"/>
    <property type="project" value="TreeGrafter"/>
</dbReference>
<keyword evidence="2" id="KW-0547">Nucleotide-binding</keyword>
<keyword evidence="5" id="KW-0520">NAD</keyword>
<name>A0A3B1B639_9ZZZZ</name>
<dbReference type="GO" id="GO:0006740">
    <property type="term" value="P:NADPH regeneration"/>
    <property type="evidence" value="ECO:0007669"/>
    <property type="project" value="TreeGrafter"/>
</dbReference>
<feature type="non-terminal residue" evidence="8">
    <location>
        <position position="188"/>
    </location>
</feature>
<dbReference type="GO" id="GO:0016491">
    <property type="term" value="F:oxidoreductase activity"/>
    <property type="evidence" value="ECO:0007669"/>
    <property type="project" value="UniProtKB-KW"/>
</dbReference>
<dbReference type="SUPFAM" id="SSF52283">
    <property type="entry name" value="Formate/glycerate dehydrogenase catalytic domain-like"/>
    <property type="match status" value="1"/>
</dbReference>
<keyword evidence="3" id="KW-0521">NADP</keyword>
<gene>
    <name evidence="8" type="ORF">MNBD_ALPHA03-1137</name>
</gene>
<comment type="catalytic activity">
    <reaction evidence="6">
        <text>NAD(+) + NADPH + H(+)(in) = NADH + NADP(+) + H(+)(out)</text>
        <dbReference type="Rhea" id="RHEA:47992"/>
        <dbReference type="ChEBI" id="CHEBI:15378"/>
        <dbReference type="ChEBI" id="CHEBI:57540"/>
        <dbReference type="ChEBI" id="CHEBI:57783"/>
        <dbReference type="ChEBI" id="CHEBI:57945"/>
        <dbReference type="ChEBI" id="CHEBI:58349"/>
        <dbReference type="EC" id="7.1.1.1"/>
    </reaction>
</comment>
<dbReference type="Pfam" id="PF01262">
    <property type="entry name" value="AlaDh_PNT_C"/>
    <property type="match status" value="1"/>
</dbReference>